<feature type="region of interest" description="Disordered" evidence="6">
    <location>
        <begin position="281"/>
        <end position="317"/>
    </location>
</feature>
<keyword evidence="4" id="KW-0255">Endonuclease</keyword>
<dbReference type="InterPro" id="IPR001878">
    <property type="entry name" value="Znf_CCHC"/>
</dbReference>
<dbReference type="Gene3D" id="3.10.10.10">
    <property type="entry name" value="HIV Type 1 Reverse Transcriptase, subunit A, domain 1"/>
    <property type="match status" value="1"/>
</dbReference>
<dbReference type="GO" id="GO:0004519">
    <property type="term" value="F:endonuclease activity"/>
    <property type="evidence" value="ECO:0007669"/>
    <property type="project" value="UniProtKB-KW"/>
</dbReference>
<reference evidence="9" key="1">
    <citation type="submission" date="2020-12" db="UniProtKB">
        <authorList>
            <consortium name="WormBaseParasite"/>
        </authorList>
    </citation>
    <scope>IDENTIFICATION</scope>
    <source>
        <strain evidence="9">MHco3</strain>
    </source>
</reference>
<dbReference type="GO" id="GO:0003676">
    <property type="term" value="F:nucleic acid binding"/>
    <property type="evidence" value="ECO:0007669"/>
    <property type="project" value="InterPro"/>
</dbReference>
<dbReference type="Gene3D" id="1.20.5.1890">
    <property type="match status" value="1"/>
</dbReference>
<keyword evidence="5" id="KW-0479">Metal-binding</keyword>
<dbReference type="InterPro" id="IPR050951">
    <property type="entry name" value="Retrovirus_Pol_polyprotein"/>
</dbReference>
<evidence type="ECO:0000256" key="6">
    <source>
        <dbReference type="SAM" id="MobiDB-lite"/>
    </source>
</evidence>
<dbReference type="OrthoDB" id="5869299at2759"/>
<dbReference type="CDD" id="cd00303">
    <property type="entry name" value="retropepsin_like"/>
    <property type="match status" value="1"/>
</dbReference>
<keyword evidence="1" id="KW-0808">Transferase</keyword>
<organism evidence="8 9">
    <name type="scientific">Haemonchus contortus</name>
    <name type="common">Barber pole worm</name>
    <dbReference type="NCBI Taxonomy" id="6289"/>
    <lineage>
        <taxon>Eukaryota</taxon>
        <taxon>Metazoa</taxon>
        <taxon>Ecdysozoa</taxon>
        <taxon>Nematoda</taxon>
        <taxon>Chromadorea</taxon>
        <taxon>Rhabditida</taxon>
        <taxon>Rhabditina</taxon>
        <taxon>Rhabditomorpha</taxon>
        <taxon>Strongyloidea</taxon>
        <taxon>Trichostrongylidae</taxon>
        <taxon>Haemonchus</taxon>
    </lineage>
</organism>
<dbReference type="InterPro" id="IPR001969">
    <property type="entry name" value="Aspartic_peptidase_AS"/>
</dbReference>
<dbReference type="PROSITE" id="PS50158">
    <property type="entry name" value="ZF_CCHC"/>
    <property type="match status" value="1"/>
</dbReference>
<keyword evidence="5" id="KW-0862">Zinc</keyword>
<dbReference type="Gene3D" id="2.40.70.10">
    <property type="entry name" value="Acid Proteases"/>
    <property type="match status" value="1"/>
</dbReference>
<evidence type="ECO:0000256" key="5">
    <source>
        <dbReference type="PROSITE-ProRule" id="PRU00047"/>
    </source>
</evidence>
<keyword evidence="4" id="KW-0378">Hydrolase</keyword>
<dbReference type="GO" id="GO:0008270">
    <property type="term" value="F:zinc ion binding"/>
    <property type="evidence" value="ECO:0007669"/>
    <property type="project" value="UniProtKB-KW"/>
</dbReference>
<dbReference type="GO" id="GO:0004190">
    <property type="term" value="F:aspartic-type endopeptidase activity"/>
    <property type="evidence" value="ECO:0007669"/>
    <property type="project" value="InterPro"/>
</dbReference>
<dbReference type="WBParaSite" id="HCON_00175920-00001">
    <property type="protein sequence ID" value="HCON_00175920-00001"/>
    <property type="gene ID" value="HCON_00175920"/>
</dbReference>
<name>A0A7I4Z175_HAECO</name>
<dbReference type="Proteomes" id="UP000025227">
    <property type="component" value="Unplaced"/>
</dbReference>
<dbReference type="InterPro" id="IPR005162">
    <property type="entry name" value="Retrotrans_gag_dom"/>
</dbReference>
<feature type="compositionally biased region" description="Polar residues" evidence="6">
    <location>
        <begin position="354"/>
        <end position="366"/>
    </location>
</feature>
<dbReference type="Pfam" id="PF03732">
    <property type="entry name" value="Retrotrans_gag"/>
    <property type="match status" value="1"/>
</dbReference>
<sequence length="1401" mass="155904">MPTTDSDAPPVSGLTFGQLAPKTLKVFSGSDGQDFESWFRRFEDMVRMVNPPLPEQLKTNTLVGYLDGEARDLVDEMPEKDKNQYRKIVEHLRDHFESPHFRSLARQQLSDCKQGPTESAREFAERIKQIIKKVTRNQPRPSQNERLLDEYLDRLRPALRFHVKAANPPSFEDAVVKAITFESLLADAANAITIFPPAQPPPPVVHAIHAQPRMETMPQQYYSGGRNFGMRRPLRSSQPRGIFNRRTAERAPNSDVTCFRCGRVGHIQTFCRFQLPPSHLTPPKPFYRTAAKQPVQREPRQSRNPWGSRQAPNNQQWVGNTQEPFRHQSIPAQPNLRSQPRVFAMESAGPQDDPQIQSDQGNTQQKDAQIAALLERNSALADLAFATRDLNLQDAPQEHPSKSTRSSSAPISWAYSCMLAIAVLSQISDAHIMPPLLCSNKAPVSYWTIPTDINCSQILPSISAKVKPLTINVYRPNTVRYRSIAHVCRTITQTATYSVNFFGARSQSVVSHEHTVPPESCRHMVAHKACAHGDLITVGTVLKTMNTLKIDWPSAPFQCCTDYSVSVSNCIVFQASIFAYHGSDSIESSIGPMDNCNYHRGECNMQSGSAVIWTPDSQESCRYIHVSSMKGTLAEKVWLRDSKEFALSFSLSATPIFDCGHSLIITDQGYAIESLSYYRSKRHVNLSSRHQVGLATTNQLAAQLLAVEDGMQQSMSESFHHAILALCKSINSLSASLIAAISANPTIAMRNILQRSDIEAKFLGNNIVRTKSCASLSPSMYSLSPFNKSCFSLPSISVFLPDKTHWKAFLDPVTNIISHTASAVPCSTDLLFEFPFNDSVSQYMPLSGSFRVIPRSTITVIEHSFNRPQSTLRPALTLFHNLVITNISEFVPEQQFSELWAALEGNQVALEAHTSATTQHDPTKPSILSTPSFPLSFASFLLTTIYKPWVTLCCIVVSVQFLSRIIMLHISSQIPTHLFQYVARFYRKRGRSQPQPMPAPQNYSTPAESPIPLESAPFPTVYTLSVATQSLSTHIRITVNGVNVSALIDTGSSITLAAQNLCAALGVFTLDPPQSITAMGMAGIHVPMAGSKKVQLRIANICLQHTLHFTKGSCVPNIHSAYEVILGNDLLALLPTMTIDYQNHQVSFGQATLPLGQAVRPPQPFPLIPFPVCVSDTIKLQPNMETLVPCTLNNWGEATDFTLVSQAMRLFQRDLSVAPAIINSKQPVLLVSNPTNQPQTLYAGMHIAKAMPLTKEIALTDHSELPLHPIAATCVDSFDGADPSYRINLDQCDVTDTQRSILRKLLDRYADVFSRHQYDIGSCTAGKVHIYTTDDPPAKIRPYRVPVKYREEIQKHINLLLKAGVMKESQTHWVHNLVVVRKKDNTLRVCLDMRRPINEVT</sequence>
<dbReference type="SUPFAM" id="SSF50630">
    <property type="entry name" value="Acid proteases"/>
    <property type="match status" value="1"/>
</dbReference>
<keyword evidence="3" id="KW-0540">Nuclease</keyword>
<dbReference type="PANTHER" id="PTHR37984">
    <property type="entry name" value="PROTEIN CBG26694"/>
    <property type="match status" value="1"/>
</dbReference>
<keyword evidence="2" id="KW-0548">Nucleotidyltransferase</keyword>
<dbReference type="SUPFAM" id="SSF56672">
    <property type="entry name" value="DNA/RNA polymerases"/>
    <property type="match status" value="1"/>
</dbReference>
<evidence type="ECO:0000313" key="8">
    <source>
        <dbReference type="Proteomes" id="UP000025227"/>
    </source>
</evidence>
<feature type="compositionally biased region" description="Polar residues" evidence="6">
    <location>
        <begin position="302"/>
        <end position="317"/>
    </location>
</feature>
<keyword evidence="5" id="KW-0863">Zinc-finger</keyword>
<dbReference type="InterPro" id="IPR043502">
    <property type="entry name" value="DNA/RNA_pol_sf"/>
</dbReference>
<protein>
    <submittedName>
        <fullName evidence="9">CCHC-type domain-containing protein</fullName>
    </submittedName>
</protein>
<feature type="region of interest" description="Disordered" evidence="6">
    <location>
        <begin position="346"/>
        <end position="366"/>
    </location>
</feature>
<evidence type="ECO:0000313" key="9">
    <source>
        <dbReference type="WBParaSite" id="HCON_00175920-00001"/>
    </source>
</evidence>
<evidence type="ECO:0000259" key="7">
    <source>
        <dbReference type="PROSITE" id="PS50158"/>
    </source>
</evidence>
<dbReference type="GO" id="GO:0016779">
    <property type="term" value="F:nucleotidyltransferase activity"/>
    <property type="evidence" value="ECO:0007669"/>
    <property type="project" value="UniProtKB-KW"/>
</dbReference>
<feature type="domain" description="CCHC-type" evidence="7">
    <location>
        <begin position="258"/>
        <end position="272"/>
    </location>
</feature>
<keyword evidence="8" id="KW-1185">Reference proteome</keyword>
<evidence type="ECO:0000256" key="3">
    <source>
        <dbReference type="ARBA" id="ARBA00022722"/>
    </source>
</evidence>
<evidence type="ECO:0000256" key="4">
    <source>
        <dbReference type="ARBA" id="ARBA00022759"/>
    </source>
</evidence>
<evidence type="ECO:0000256" key="1">
    <source>
        <dbReference type="ARBA" id="ARBA00022679"/>
    </source>
</evidence>
<dbReference type="PANTHER" id="PTHR37984:SF5">
    <property type="entry name" value="PROTEIN NYNRIN-LIKE"/>
    <property type="match status" value="1"/>
</dbReference>
<dbReference type="GO" id="GO:0006508">
    <property type="term" value="P:proteolysis"/>
    <property type="evidence" value="ECO:0007669"/>
    <property type="project" value="InterPro"/>
</dbReference>
<proteinExistence type="predicted"/>
<evidence type="ECO:0000256" key="2">
    <source>
        <dbReference type="ARBA" id="ARBA00022695"/>
    </source>
</evidence>
<accession>A0A7I4Z175</accession>
<dbReference type="InterPro" id="IPR021109">
    <property type="entry name" value="Peptidase_aspartic_dom_sf"/>
</dbReference>
<dbReference type="PROSITE" id="PS00141">
    <property type="entry name" value="ASP_PROTEASE"/>
    <property type="match status" value="1"/>
</dbReference>